<sequence>MSLMDSLQVTVVINTCVISVFASAKFPDDVGLGNAGTYLSDHFGKEMVFVWALGLIGSGQSSVMAGGYAGQFVMDGFLNLRVSKWLRLAVSRSLAIVPTLCVALMYRNSWELDVLNEWLNVLQAVQIPFALIPVLVLTSRRRVMGQFVNTRTTSITVWAIGVSILSINFVSVFQFLLEGYEQGPFGVSVAVSSVIFLYFAFVLYLVLEPCLPKKQGGPDMEPLLPSIDRSAARGTGSDAQDGVLGARLEE</sequence>
<evidence type="ECO:0000313" key="9">
    <source>
        <dbReference type="EMBL" id="CAD7696948.1"/>
    </source>
</evidence>
<dbReference type="PANTHER" id="PTHR11706">
    <property type="entry name" value="SOLUTE CARRIER PROTEIN FAMILY 11 MEMBER"/>
    <property type="match status" value="1"/>
</dbReference>
<evidence type="ECO:0000256" key="8">
    <source>
        <dbReference type="SAM" id="Phobius"/>
    </source>
</evidence>
<keyword evidence="5 8" id="KW-1133">Transmembrane helix</keyword>
<dbReference type="Proteomes" id="UP000708148">
    <property type="component" value="Unassembled WGS sequence"/>
</dbReference>
<dbReference type="OrthoDB" id="409173at2759"/>
<comment type="similarity">
    <text evidence="2">Belongs to the NRAMP (TC 2.A.55) family.</text>
</comment>
<keyword evidence="10" id="KW-1185">Reference proteome</keyword>
<comment type="subcellular location">
    <subcellularLocation>
        <location evidence="1">Membrane</location>
        <topology evidence="1">Multi-pass membrane protein</topology>
    </subcellularLocation>
</comment>
<proteinExistence type="inferred from homology"/>
<keyword evidence="6 8" id="KW-0472">Membrane</keyword>
<feature type="transmembrane region" description="Helical" evidence="8">
    <location>
        <begin position="118"/>
        <end position="137"/>
    </location>
</feature>
<evidence type="ECO:0000256" key="1">
    <source>
        <dbReference type="ARBA" id="ARBA00004141"/>
    </source>
</evidence>
<name>A0A8S1IQ90_9CHLO</name>
<dbReference type="PRINTS" id="PR00447">
    <property type="entry name" value="NATRESASSCMP"/>
</dbReference>
<gene>
    <name evidence="9" type="ORF">OSTQU699_LOCUS2309</name>
</gene>
<dbReference type="GO" id="GO:0005886">
    <property type="term" value="C:plasma membrane"/>
    <property type="evidence" value="ECO:0007669"/>
    <property type="project" value="TreeGrafter"/>
</dbReference>
<feature type="transmembrane region" description="Helical" evidence="8">
    <location>
        <begin position="85"/>
        <end position="106"/>
    </location>
</feature>
<feature type="transmembrane region" description="Helical" evidence="8">
    <location>
        <begin position="48"/>
        <end position="73"/>
    </location>
</feature>
<comment type="caution">
    <text evidence="9">The sequence shown here is derived from an EMBL/GenBank/DDBJ whole genome shotgun (WGS) entry which is preliminary data.</text>
</comment>
<evidence type="ECO:0000256" key="6">
    <source>
        <dbReference type="ARBA" id="ARBA00023136"/>
    </source>
</evidence>
<evidence type="ECO:0000256" key="5">
    <source>
        <dbReference type="ARBA" id="ARBA00022989"/>
    </source>
</evidence>
<protein>
    <submittedName>
        <fullName evidence="9">Uncharacterized protein</fullName>
    </submittedName>
</protein>
<evidence type="ECO:0000313" key="10">
    <source>
        <dbReference type="Proteomes" id="UP000708148"/>
    </source>
</evidence>
<feature type="transmembrane region" description="Helical" evidence="8">
    <location>
        <begin position="183"/>
        <end position="207"/>
    </location>
</feature>
<dbReference type="GO" id="GO:0005384">
    <property type="term" value="F:manganese ion transmembrane transporter activity"/>
    <property type="evidence" value="ECO:0007669"/>
    <property type="project" value="TreeGrafter"/>
</dbReference>
<feature type="region of interest" description="Disordered" evidence="7">
    <location>
        <begin position="221"/>
        <end position="250"/>
    </location>
</feature>
<evidence type="ECO:0000256" key="4">
    <source>
        <dbReference type="ARBA" id="ARBA00022692"/>
    </source>
</evidence>
<evidence type="ECO:0000256" key="3">
    <source>
        <dbReference type="ARBA" id="ARBA00022448"/>
    </source>
</evidence>
<evidence type="ECO:0000256" key="7">
    <source>
        <dbReference type="SAM" id="MobiDB-lite"/>
    </source>
</evidence>
<keyword evidence="4 8" id="KW-0812">Transmembrane</keyword>
<dbReference type="EMBL" id="CAJHUC010000582">
    <property type="protein sequence ID" value="CAD7696948.1"/>
    <property type="molecule type" value="Genomic_DNA"/>
</dbReference>
<accession>A0A8S1IQ90</accession>
<dbReference type="GO" id="GO:0015086">
    <property type="term" value="F:cadmium ion transmembrane transporter activity"/>
    <property type="evidence" value="ECO:0007669"/>
    <property type="project" value="TreeGrafter"/>
</dbReference>
<dbReference type="GO" id="GO:0034755">
    <property type="term" value="P:iron ion transmembrane transport"/>
    <property type="evidence" value="ECO:0007669"/>
    <property type="project" value="TreeGrafter"/>
</dbReference>
<dbReference type="PANTHER" id="PTHR11706:SF33">
    <property type="entry name" value="NATURAL RESISTANCE-ASSOCIATED MACROPHAGE PROTEIN 2"/>
    <property type="match status" value="1"/>
</dbReference>
<evidence type="ECO:0000256" key="2">
    <source>
        <dbReference type="ARBA" id="ARBA00009965"/>
    </source>
</evidence>
<feature type="transmembrane region" description="Helical" evidence="8">
    <location>
        <begin position="157"/>
        <end position="177"/>
    </location>
</feature>
<dbReference type="Pfam" id="PF01566">
    <property type="entry name" value="Nramp"/>
    <property type="match status" value="1"/>
</dbReference>
<keyword evidence="3" id="KW-0813">Transport</keyword>
<dbReference type="AlphaFoldDB" id="A0A8S1IQ90"/>
<reference evidence="9" key="1">
    <citation type="submission" date="2020-12" db="EMBL/GenBank/DDBJ databases">
        <authorList>
            <person name="Iha C."/>
        </authorList>
    </citation>
    <scope>NUCLEOTIDE SEQUENCE</scope>
</reference>
<dbReference type="InterPro" id="IPR001046">
    <property type="entry name" value="NRAMP_fam"/>
</dbReference>
<organism evidence="9 10">
    <name type="scientific">Ostreobium quekettii</name>
    <dbReference type="NCBI Taxonomy" id="121088"/>
    <lineage>
        <taxon>Eukaryota</taxon>
        <taxon>Viridiplantae</taxon>
        <taxon>Chlorophyta</taxon>
        <taxon>core chlorophytes</taxon>
        <taxon>Ulvophyceae</taxon>
        <taxon>TCBD clade</taxon>
        <taxon>Bryopsidales</taxon>
        <taxon>Ostreobineae</taxon>
        <taxon>Ostreobiaceae</taxon>
        <taxon>Ostreobium</taxon>
    </lineage>
</organism>